<protein>
    <submittedName>
        <fullName evidence="2">ABC-2 type transport system permease protein</fullName>
    </submittedName>
</protein>
<dbReference type="InterPro" id="IPR010390">
    <property type="entry name" value="ABC-2_transporter-like"/>
</dbReference>
<feature type="transmembrane region" description="Helical" evidence="1">
    <location>
        <begin position="141"/>
        <end position="166"/>
    </location>
</feature>
<reference evidence="2 3" key="1">
    <citation type="submission" date="2019-02" db="EMBL/GenBank/DDBJ databases">
        <title>Genomic Encyclopedia of Type Strains, Phase IV (KMG-IV): sequencing the most valuable type-strain genomes for metagenomic binning, comparative biology and taxonomic classification.</title>
        <authorList>
            <person name="Goeker M."/>
        </authorList>
    </citation>
    <scope>NUCLEOTIDE SEQUENCE [LARGE SCALE GENOMIC DNA]</scope>
    <source>
        <strain evidence="2 3">DSM 45622</strain>
    </source>
</reference>
<proteinExistence type="predicted"/>
<sequence length="261" mass="27528">MAYRGLARAALRSLVAYQGAFLFGLLASVFSALAMLYLWRAVLASSPAAHGFDWPHMRAYLLAAFVAGSLASSWVDYRLAFRIQRGDVGLDLVRPVDYQRARFAEAVGFGAYELGTGLVVAGVAALAFGGVPAPPLGSLPLLLLSALLVLPLRFGLVYASAMAVFWTQNYVGVQAGRLALVSLFSGALVPLAFLPDWLRLLAAVLPFAGMASTPALLFSGQLQGAEAGAAVAVQAAWTVGLWYGTRGLWRAASRQLTVHGG</sequence>
<evidence type="ECO:0000256" key="1">
    <source>
        <dbReference type="SAM" id="Phobius"/>
    </source>
</evidence>
<keyword evidence="1" id="KW-0472">Membrane</keyword>
<organism evidence="2 3">
    <name type="scientific">Motilibacter rhizosphaerae</name>
    <dbReference type="NCBI Taxonomy" id="598652"/>
    <lineage>
        <taxon>Bacteria</taxon>
        <taxon>Bacillati</taxon>
        <taxon>Actinomycetota</taxon>
        <taxon>Actinomycetes</taxon>
        <taxon>Motilibacterales</taxon>
        <taxon>Motilibacteraceae</taxon>
        <taxon>Motilibacter</taxon>
    </lineage>
</organism>
<gene>
    <name evidence="2" type="ORF">EV189_3239</name>
</gene>
<keyword evidence="1" id="KW-0812">Transmembrane</keyword>
<dbReference type="EMBL" id="SGXD01000004">
    <property type="protein sequence ID" value="RZS82844.1"/>
    <property type="molecule type" value="Genomic_DNA"/>
</dbReference>
<feature type="transmembrane region" description="Helical" evidence="1">
    <location>
        <begin position="20"/>
        <end position="39"/>
    </location>
</feature>
<evidence type="ECO:0000313" key="3">
    <source>
        <dbReference type="Proteomes" id="UP000293638"/>
    </source>
</evidence>
<keyword evidence="1" id="KW-1133">Transmembrane helix</keyword>
<feature type="transmembrane region" description="Helical" evidence="1">
    <location>
        <begin position="59"/>
        <end position="77"/>
    </location>
</feature>
<dbReference type="AlphaFoldDB" id="A0A4Q7NGD4"/>
<feature type="transmembrane region" description="Helical" evidence="1">
    <location>
        <begin position="178"/>
        <end position="194"/>
    </location>
</feature>
<comment type="caution">
    <text evidence="2">The sequence shown here is derived from an EMBL/GenBank/DDBJ whole genome shotgun (WGS) entry which is preliminary data.</text>
</comment>
<dbReference type="OrthoDB" id="62003at2"/>
<dbReference type="Proteomes" id="UP000293638">
    <property type="component" value="Unassembled WGS sequence"/>
</dbReference>
<keyword evidence="3" id="KW-1185">Reference proteome</keyword>
<dbReference type="PANTHER" id="PTHR36832:SF2">
    <property type="entry name" value="INTEGRAL MEMBRANE PROTEIN"/>
    <property type="match status" value="1"/>
</dbReference>
<feature type="transmembrane region" description="Helical" evidence="1">
    <location>
        <begin position="109"/>
        <end position="129"/>
    </location>
</feature>
<evidence type="ECO:0000313" key="2">
    <source>
        <dbReference type="EMBL" id="RZS82844.1"/>
    </source>
</evidence>
<dbReference type="Pfam" id="PF06182">
    <property type="entry name" value="ABC2_membrane_6"/>
    <property type="match status" value="1"/>
</dbReference>
<dbReference type="PANTHER" id="PTHR36832">
    <property type="entry name" value="SLR1174 PROTEIN-RELATED"/>
    <property type="match status" value="1"/>
</dbReference>
<accession>A0A4Q7NGD4</accession>
<name>A0A4Q7NGD4_9ACTN</name>